<dbReference type="PANTHER" id="PTHR42811">
    <property type="entry name" value="SERINE ACETYLTRANSFERASE"/>
    <property type="match status" value="1"/>
</dbReference>
<evidence type="ECO:0000256" key="9">
    <source>
        <dbReference type="ARBA" id="ARBA00023315"/>
    </source>
</evidence>
<sequence>MFQKLREDIEVIFEQDPAARSYLEVICTYAGLHAIWAHRIAHVLYKKRFFFMARMISQVSRFFTGIEIHPGATIGRRLFIDHGMGVVIGETCEIGDNVTLYQGVTLGGTGKEKGKRHPTIEDNVLIATGAKVLGSITVGKNSKVGAGSVVLKEVPPNSTVVGIPGRVVIRDGIKVNRDLNHCDLPDPIADKFKAMEEEIRQLKEQLTLSKEGKNSNDYLSL</sequence>
<keyword evidence="5" id="KW-0028">Amino-acid biosynthesis</keyword>
<evidence type="ECO:0000256" key="11">
    <source>
        <dbReference type="PIRNR" id="PIRNR000441"/>
    </source>
</evidence>
<evidence type="ECO:0000256" key="2">
    <source>
        <dbReference type="ARBA" id="ARBA00007274"/>
    </source>
</evidence>
<comment type="catalytic activity">
    <reaction evidence="10 11">
        <text>L-serine + acetyl-CoA = O-acetyl-L-serine + CoA</text>
        <dbReference type="Rhea" id="RHEA:24560"/>
        <dbReference type="ChEBI" id="CHEBI:33384"/>
        <dbReference type="ChEBI" id="CHEBI:57287"/>
        <dbReference type="ChEBI" id="CHEBI:57288"/>
        <dbReference type="ChEBI" id="CHEBI:58340"/>
        <dbReference type="EC" id="2.3.1.30"/>
    </reaction>
</comment>
<dbReference type="InterPro" id="IPR018357">
    <property type="entry name" value="Hexapep_transf_CS"/>
</dbReference>
<dbReference type="InterPro" id="IPR011004">
    <property type="entry name" value="Trimer_LpxA-like_sf"/>
</dbReference>
<dbReference type="EMBL" id="JBHMAF010000018">
    <property type="protein sequence ID" value="MFB9757886.1"/>
    <property type="molecule type" value="Genomic_DNA"/>
</dbReference>
<comment type="caution">
    <text evidence="12">The sequence shown here is derived from an EMBL/GenBank/DDBJ whole genome shotgun (WGS) entry which is preliminary data.</text>
</comment>
<evidence type="ECO:0000313" key="12">
    <source>
        <dbReference type="EMBL" id="MFB9757886.1"/>
    </source>
</evidence>
<dbReference type="PIRSF" id="PIRSF000441">
    <property type="entry name" value="CysE"/>
    <property type="match status" value="1"/>
</dbReference>
<dbReference type="EC" id="2.3.1.30" evidence="3 11"/>
<dbReference type="InterPro" id="IPR053376">
    <property type="entry name" value="Serine_acetyltransferase"/>
</dbReference>
<evidence type="ECO:0000256" key="5">
    <source>
        <dbReference type="ARBA" id="ARBA00022605"/>
    </source>
</evidence>
<dbReference type="InterPro" id="IPR045304">
    <property type="entry name" value="LbH_SAT"/>
</dbReference>
<comment type="pathway">
    <text evidence="1">Amino-acid biosynthesis; L-cysteine biosynthesis; L-cysteine from L-serine: step 1/2.</text>
</comment>
<dbReference type="Gene3D" id="1.10.3130.10">
    <property type="entry name" value="serine acetyltransferase, domain 1"/>
    <property type="match status" value="1"/>
</dbReference>
<evidence type="ECO:0000256" key="4">
    <source>
        <dbReference type="ARBA" id="ARBA00018522"/>
    </source>
</evidence>
<evidence type="ECO:0000313" key="13">
    <source>
        <dbReference type="Proteomes" id="UP001589609"/>
    </source>
</evidence>
<dbReference type="RefSeq" id="WP_129730281.1">
    <property type="nucleotide sequence ID" value="NZ_JAPCYI010000001.1"/>
</dbReference>
<dbReference type="InterPro" id="IPR005881">
    <property type="entry name" value="Ser_O-AcTrfase"/>
</dbReference>
<gene>
    <name evidence="12" type="primary">epsC</name>
    <name evidence="12" type="ORF">ACFFMS_04945</name>
</gene>
<dbReference type="CDD" id="cd03354">
    <property type="entry name" value="LbH_SAT"/>
    <property type="match status" value="1"/>
</dbReference>
<dbReference type="NCBIfam" id="TIGR01172">
    <property type="entry name" value="cysE"/>
    <property type="match status" value="1"/>
</dbReference>
<keyword evidence="13" id="KW-1185">Reference proteome</keyword>
<dbReference type="Proteomes" id="UP001589609">
    <property type="component" value="Unassembled WGS sequence"/>
</dbReference>
<keyword evidence="6 11" id="KW-0808">Transferase</keyword>
<keyword evidence="7" id="KW-0677">Repeat</keyword>
<keyword evidence="9 11" id="KW-0012">Acyltransferase</keyword>
<dbReference type="Gene3D" id="2.160.10.10">
    <property type="entry name" value="Hexapeptide repeat proteins"/>
    <property type="match status" value="1"/>
</dbReference>
<comment type="similarity">
    <text evidence="2 11">Belongs to the transferase hexapeptide repeat family.</text>
</comment>
<evidence type="ECO:0000256" key="6">
    <source>
        <dbReference type="ARBA" id="ARBA00022679"/>
    </source>
</evidence>
<dbReference type="InterPro" id="IPR001451">
    <property type="entry name" value="Hexapep"/>
</dbReference>
<evidence type="ECO:0000256" key="8">
    <source>
        <dbReference type="ARBA" id="ARBA00023192"/>
    </source>
</evidence>
<dbReference type="InterPro" id="IPR042122">
    <property type="entry name" value="Ser_AcTrfase_N_sf"/>
</dbReference>
<proteinExistence type="inferred from homology"/>
<evidence type="ECO:0000256" key="10">
    <source>
        <dbReference type="ARBA" id="ARBA00049486"/>
    </source>
</evidence>
<protein>
    <recommendedName>
        <fullName evidence="4 11">Serine acetyltransferase</fullName>
        <ecNumber evidence="3 11">2.3.1.30</ecNumber>
    </recommendedName>
</protein>
<dbReference type="SUPFAM" id="SSF51161">
    <property type="entry name" value="Trimeric LpxA-like enzymes"/>
    <property type="match status" value="1"/>
</dbReference>
<organism evidence="12 13">
    <name type="scientific">Ectobacillus funiculus</name>
    <dbReference type="NCBI Taxonomy" id="137993"/>
    <lineage>
        <taxon>Bacteria</taxon>
        <taxon>Bacillati</taxon>
        <taxon>Bacillota</taxon>
        <taxon>Bacilli</taxon>
        <taxon>Bacillales</taxon>
        <taxon>Bacillaceae</taxon>
        <taxon>Ectobacillus</taxon>
    </lineage>
</organism>
<dbReference type="NCBIfam" id="NF041874">
    <property type="entry name" value="EPS_EpsC"/>
    <property type="match status" value="1"/>
</dbReference>
<reference evidence="12 13" key="1">
    <citation type="submission" date="2024-09" db="EMBL/GenBank/DDBJ databases">
        <authorList>
            <person name="Sun Q."/>
            <person name="Mori K."/>
        </authorList>
    </citation>
    <scope>NUCLEOTIDE SEQUENCE [LARGE SCALE GENOMIC DNA]</scope>
    <source>
        <strain evidence="12 13">JCM 11201</strain>
    </source>
</reference>
<accession>A0ABV5WBX6</accession>
<dbReference type="Pfam" id="PF00132">
    <property type="entry name" value="Hexapep"/>
    <property type="match status" value="1"/>
</dbReference>
<evidence type="ECO:0000256" key="7">
    <source>
        <dbReference type="ARBA" id="ARBA00022737"/>
    </source>
</evidence>
<keyword evidence="8" id="KW-0198">Cysteine biosynthesis</keyword>
<name>A0ABV5WBX6_9BACI</name>
<dbReference type="PROSITE" id="PS00101">
    <property type="entry name" value="HEXAPEP_TRANSFERASES"/>
    <property type="match status" value="1"/>
</dbReference>
<evidence type="ECO:0000256" key="3">
    <source>
        <dbReference type="ARBA" id="ARBA00013266"/>
    </source>
</evidence>
<evidence type="ECO:0000256" key="1">
    <source>
        <dbReference type="ARBA" id="ARBA00004876"/>
    </source>
</evidence>